<dbReference type="InterPro" id="IPR000515">
    <property type="entry name" value="MetI-like"/>
</dbReference>
<dbReference type="GO" id="GO:0015184">
    <property type="term" value="F:L-cystine transmembrane transporter activity"/>
    <property type="evidence" value="ECO:0007669"/>
    <property type="project" value="TreeGrafter"/>
</dbReference>
<keyword evidence="6 8" id="KW-1133">Transmembrane helix</keyword>
<evidence type="ECO:0000256" key="3">
    <source>
        <dbReference type="ARBA" id="ARBA00022475"/>
    </source>
</evidence>
<dbReference type="eggNOG" id="COG0765">
    <property type="taxonomic scope" value="Bacteria"/>
</dbReference>
<dbReference type="RefSeq" id="WP_013279213.1">
    <property type="nucleotide sequence ID" value="NC_014378.1"/>
</dbReference>
<protein>
    <submittedName>
        <fullName evidence="10">Amino acid ABC transporter membrane protein, PAAT family</fullName>
    </submittedName>
</protein>
<keyword evidence="3" id="KW-1003">Cell membrane</keyword>
<dbReference type="KEGG" id="aar:Acear_2288"/>
<proteinExistence type="inferred from homology"/>
<evidence type="ECO:0000256" key="6">
    <source>
        <dbReference type="ARBA" id="ARBA00022989"/>
    </source>
</evidence>
<evidence type="ECO:0000313" key="10">
    <source>
        <dbReference type="EMBL" id="ADL13772.1"/>
    </source>
</evidence>
<dbReference type="CDD" id="cd06261">
    <property type="entry name" value="TM_PBP2"/>
    <property type="match status" value="1"/>
</dbReference>
<evidence type="ECO:0000256" key="7">
    <source>
        <dbReference type="ARBA" id="ARBA00023136"/>
    </source>
</evidence>
<sequence length="222" mass="24612">MQSFSFDFALNLFPLMLKRLNITLGMSLLSLLFGIIIAIIIAIIIQTKVKILYPLTKVYVSFFRGTPLITQLFFLYFGLPQLIPVLKEASGFTIAIMGLSLNSGAYMSEAIRGAISSVEKGQMEAALSVGMTYLQAMKRIILPQAARVAIPALSNSFINIIKGTALTFTIGVTEVMATAQMEGAAAYRYFEAFTNVIIIYWGIVQLFSYLQKKLEIKMNKAY</sequence>
<dbReference type="PROSITE" id="PS50928">
    <property type="entry name" value="ABC_TM1"/>
    <property type="match status" value="1"/>
</dbReference>
<reference evidence="10 11" key="1">
    <citation type="journal article" date="2010" name="Stand. Genomic Sci.">
        <title>Complete genome sequence of Acetohalobium arabaticum type strain (Z-7288).</title>
        <authorList>
            <person name="Sikorski J."/>
            <person name="Lapidus A."/>
            <person name="Chertkov O."/>
            <person name="Lucas S."/>
            <person name="Copeland A."/>
            <person name="Glavina Del Rio T."/>
            <person name="Nolan M."/>
            <person name="Tice H."/>
            <person name="Cheng J.F."/>
            <person name="Han C."/>
            <person name="Brambilla E."/>
            <person name="Pitluck S."/>
            <person name="Liolios K."/>
            <person name="Ivanova N."/>
            <person name="Mavromatis K."/>
            <person name="Mikhailova N."/>
            <person name="Pati A."/>
            <person name="Bruce D."/>
            <person name="Detter C."/>
            <person name="Tapia R."/>
            <person name="Goodwin L."/>
            <person name="Chen A."/>
            <person name="Palaniappan K."/>
            <person name="Land M."/>
            <person name="Hauser L."/>
            <person name="Chang Y.J."/>
            <person name="Jeffries C.D."/>
            <person name="Rohde M."/>
            <person name="Goker M."/>
            <person name="Spring S."/>
            <person name="Woyke T."/>
            <person name="Bristow J."/>
            <person name="Eisen J.A."/>
            <person name="Markowitz V."/>
            <person name="Hugenholtz P."/>
            <person name="Kyrpides N.C."/>
            <person name="Klenk H.P."/>
        </authorList>
    </citation>
    <scope>NUCLEOTIDE SEQUENCE [LARGE SCALE GENOMIC DNA]</scope>
    <source>
        <strain evidence="11">ATCC 49924 / DSM 5501 / Z-7288</strain>
    </source>
</reference>
<feature type="transmembrane region" description="Helical" evidence="8">
    <location>
        <begin position="89"/>
        <end position="107"/>
    </location>
</feature>
<dbReference type="Pfam" id="PF00528">
    <property type="entry name" value="BPD_transp_1"/>
    <property type="match status" value="1"/>
</dbReference>
<dbReference type="AlphaFoldDB" id="D9QUH1"/>
<dbReference type="EMBL" id="CP002105">
    <property type="protein sequence ID" value="ADL13772.1"/>
    <property type="molecule type" value="Genomic_DNA"/>
</dbReference>
<gene>
    <name evidence="10" type="ordered locus">Acear_2288</name>
</gene>
<dbReference type="Gene3D" id="1.10.3720.10">
    <property type="entry name" value="MetI-like"/>
    <property type="match status" value="1"/>
</dbReference>
<keyword evidence="4 8" id="KW-0812">Transmembrane</keyword>
<evidence type="ECO:0000256" key="2">
    <source>
        <dbReference type="ARBA" id="ARBA00022448"/>
    </source>
</evidence>
<accession>D9QUH1</accession>
<dbReference type="InterPro" id="IPR010065">
    <property type="entry name" value="AA_ABC_transptr_permease_3TM"/>
</dbReference>
<comment type="subcellular location">
    <subcellularLocation>
        <location evidence="1 8">Cell membrane</location>
        <topology evidence="1 8">Multi-pass membrane protein</topology>
    </subcellularLocation>
</comment>
<keyword evidence="11" id="KW-1185">Reference proteome</keyword>
<dbReference type="OrthoDB" id="9787841at2"/>
<dbReference type="InterPro" id="IPR043429">
    <property type="entry name" value="ArtM/GltK/GlnP/TcyL/YhdX-like"/>
</dbReference>
<dbReference type="InterPro" id="IPR035906">
    <property type="entry name" value="MetI-like_sf"/>
</dbReference>
<evidence type="ECO:0000256" key="1">
    <source>
        <dbReference type="ARBA" id="ARBA00004651"/>
    </source>
</evidence>
<organism evidence="10 11">
    <name type="scientific">Acetohalobium arabaticum (strain ATCC 49924 / DSM 5501 / Z-7288)</name>
    <dbReference type="NCBI Taxonomy" id="574087"/>
    <lineage>
        <taxon>Bacteria</taxon>
        <taxon>Bacillati</taxon>
        <taxon>Bacillota</taxon>
        <taxon>Clostridia</taxon>
        <taxon>Halanaerobiales</taxon>
        <taxon>Halobacteroidaceae</taxon>
        <taxon>Acetohalobium</taxon>
    </lineage>
</organism>
<evidence type="ECO:0000259" key="9">
    <source>
        <dbReference type="PROSITE" id="PS50928"/>
    </source>
</evidence>
<dbReference type="HOGENOM" id="CLU_019602_1_4_9"/>
<evidence type="ECO:0000256" key="8">
    <source>
        <dbReference type="RuleBase" id="RU363032"/>
    </source>
</evidence>
<dbReference type="PANTHER" id="PTHR30614:SF0">
    <property type="entry name" value="L-CYSTINE TRANSPORT SYSTEM PERMEASE PROTEIN TCYL"/>
    <property type="match status" value="1"/>
</dbReference>
<feature type="transmembrane region" description="Helical" evidence="8">
    <location>
        <begin position="192"/>
        <end position="210"/>
    </location>
</feature>
<feature type="transmembrane region" description="Helical" evidence="8">
    <location>
        <begin position="148"/>
        <end position="172"/>
    </location>
</feature>
<evidence type="ECO:0000256" key="5">
    <source>
        <dbReference type="ARBA" id="ARBA00022970"/>
    </source>
</evidence>
<dbReference type="PANTHER" id="PTHR30614">
    <property type="entry name" value="MEMBRANE COMPONENT OF AMINO ACID ABC TRANSPORTER"/>
    <property type="match status" value="1"/>
</dbReference>
<keyword evidence="2 8" id="KW-0813">Transport</keyword>
<dbReference type="SUPFAM" id="SSF161098">
    <property type="entry name" value="MetI-like"/>
    <property type="match status" value="1"/>
</dbReference>
<feature type="domain" description="ABC transmembrane type-1" evidence="9">
    <location>
        <begin position="20"/>
        <end position="208"/>
    </location>
</feature>
<keyword evidence="7 8" id="KW-0472">Membrane</keyword>
<dbReference type="NCBIfam" id="TIGR01726">
    <property type="entry name" value="HEQRo_perm_3TM"/>
    <property type="match status" value="1"/>
</dbReference>
<evidence type="ECO:0000256" key="4">
    <source>
        <dbReference type="ARBA" id="ARBA00022692"/>
    </source>
</evidence>
<dbReference type="GO" id="GO:0043190">
    <property type="term" value="C:ATP-binding cassette (ABC) transporter complex"/>
    <property type="evidence" value="ECO:0007669"/>
    <property type="project" value="InterPro"/>
</dbReference>
<dbReference type="Proteomes" id="UP000001661">
    <property type="component" value="Chromosome"/>
</dbReference>
<feature type="transmembrane region" description="Helical" evidence="8">
    <location>
        <begin position="20"/>
        <end position="45"/>
    </location>
</feature>
<evidence type="ECO:0000313" key="11">
    <source>
        <dbReference type="Proteomes" id="UP000001661"/>
    </source>
</evidence>
<feature type="transmembrane region" description="Helical" evidence="8">
    <location>
        <begin position="57"/>
        <end position="77"/>
    </location>
</feature>
<comment type="similarity">
    <text evidence="8">Belongs to the binding-protein-dependent transport system permease family.</text>
</comment>
<name>D9QUH1_ACEAZ</name>
<keyword evidence="5" id="KW-0029">Amino-acid transport</keyword>
<dbReference type="STRING" id="574087.Acear_2288"/>